<dbReference type="AlphaFoldDB" id="A0A7H2BLW4"/>
<evidence type="ECO:0000313" key="1">
    <source>
        <dbReference type="EMBL" id="QNV40660.1"/>
    </source>
</evidence>
<evidence type="ECO:0000313" key="2">
    <source>
        <dbReference type="Proteomes" id="UP000516421"/>
    </source>
</evidence>
<dbReference type="EMBL" id="CP061538">
    <property type="protein sequence ID" value="QNV40660.1"/>
    <property type="molecule type" value="Genomic_DNA"/>
</dbReference>
<keyword evidence="2" id="KW-1185">Reference proteome</keyword>
<reference evidence="1 2" key="1">
    <citation type="submission" date="2020-09" db="EMBL/GenBank/DDBJ databases">
        <title>Investigation of environmental microbe.</title>
        <authorList>
            <person name="Ou Y."/>
            <person name="Kang Q."/>
        </authorList>
    </citation>
    <scope>NUCLEOTIDE SEQUENCE [LARGE SCALE GENOMIC DNA]</scope>
    <source>
        <strain evidence="1 2">KJZ-9</strain>
    </source>
</reference>
<dbReference type="KEGG" id="rama:IDM48_04460"/>
<dbReference type="Proteomes" id="UP000516421">
    <property type="component" value="Chromosome"/>
</dbReference>
<dbReference type="RefSeq" id="WP_190618251.1">
    <property type="nucleotide sequence ID" value="NZ_CP061538.1"/>
</dbReference>
<organism evidence="1 2">
    <name type="scientific">Rothia amarae</name>
    <dbReference type="NCBI Taxonomy" id="169480"/>
    <lineage>
        <taxon>Bacteria</taxon>
        <taxon>Bacillati</taxon>
        <taxon>Actinomycetota</taxon>
        <taxon>Actinomycetes</taxon>
        <taxon>Micrococcales</taxon>
        <taxon>Micrococcaceae</taxon>
        <taxon>Rothia</taxon>
    </lineage>
</organism>
<protein>
    <submittedName>
        <fullName evidence="1">Head decoration protein</fullName>
    </submittedName>
</protein>
<sequence length="123" mass="12749">MNLTVEYAGYGRQNAWLGSAHGTDATQTITLDLTSGFKAADHFENGIVKSGLPLTKLSSGKYGLLTGDGELAGFLYQPVKAPADLANGVGAALLEHGRVKTANLPVTVSEASQKSATGRIIFA</sequence>
<proteinExistence type="predicted"/>
<name>A0A7H2BLW4_9MICC</name>
<gene>
    <name evidence="1" type="ORF">IDM48_04460</name>
</gene>
<accession>A0A7H2BLW4</accession>